<dbReference type="InterPro" id="IPR015424">
    <property type="entry name" value="PyrdxlP-dep_Trfase"/>
</dbReference>
<feature type="domain" description="Aminotransferase class V" evidence="1">
    <location>
        <begin position="37"/>
        <end position="411"/>
    </location>
</feature>
<gene>
    <name evidence="2" type="ORF">M501DRAFT_1006651</name>
</gene>
<name>A0A9P4S7P0_9PEZI</name>
<dbReference type="InterPro" id="IPR015422">
    <property type="entry name" value="PyrdxlP-dep_Trfase_small"/>
</dbReference>
<dbReference type="InterPro" id="IPR015421">
    <property type="entry name" value="PyrdxlP-dep_Trfase_major"/>
</dbReference>
<dbReference type="Gene3D" id="3.40.640.10">
    <property type="entry name" value="Type I PLP-dependent aspartate aminotransferase-like (Major domain)"/>
    <property type="match status" value="1"/>
</dbReference>
<dbReference type="OrthoDB" id="10264306at2759"/>
<sequence>MDVSAGTEEPKVDELEGYNYHVEEIREREYPMLKGKTYLDHGGTTLYAKSLVDDFSADLLSNLYGNPHSDSTPAALAGHKVDEVRERTLRFFNADPEHFDLVFVANASAAVKLVMEAFRDYADASKSSLFNSKNFWYGYHRDAHTSVVGVRELTNGRHRCFQSDDEVEKWIAEKDRFPSRRISLFGYPGQSNMTGRRLPLSWPGKIRRSKPDTYTLLDAAALATTCPIDLSNEEEAPDFISMSFYKVFGFPNLGALIVRKRASHMFQHRKYFGGGTVDMVVSINDTWHARKDSSLHDQLEDGTTAFHAIFALNAAIDVHQRLFGSMKQVSAHTTCLARELYRRVTNLKHYDGSPVVHVYKDDAAIYGDSQTQSATIAFNVTRTDGALIGYTDVEKLADSQGIYVRSGGLCNPGGVATYLDWRPWEMKASYAAGHRCSKPTQVMKGKPTGVVRVSLGAMSTMADVNTFLNFIQENYMEEGPAEPPTPKMSSKKVEFNLEEPQKKPATQTWTSFFSTIFCLKHGEDE</sequence>
<evidence type="ECO:0000313" key="3">
    <source>
        <dbReference type="Proteomes" id="UP000799429"/>
    </source>
</evidence>
<keyword evidence="2" id="KW-0808">Transferase</keyword>
<organism evidence="2 3">
    <name type="scientific">Patellaria atrata CBS 101060</name>
    <dbReference type="NCBI Taxonomy" id="1346257"/>
    <lineage>
        <taxon>Eukaryota</taxon>
        <taxon>Fungi</taxon>
        <taxon>Dikarya</taxon>
        <taxon>Ascomycota</taxon>
        <taxon>Pezizomycotina</taxon>
        <taxon>Dothideomycetes</taxon>
        <taxon>Dothideomycetes incertae sedis</taxon>
        <taxon>Patellariales</taxon>
        <taxon>Patellariaceae</taxon>
        <taxon>Patellaria</taxon>
    </lineage>
</organism>
<proteinExistence type="predicted"/>
<dbReference type="PANTHER" id="PTHR14237:SF80">
    <property type="entry name" value="MOLYBDENUM COFACTOR SULFURASE"/>
    <property type="match status" value="1"/>
</dbReference>
<dbReference type="SUPFAM" id="SSF53383">
    <property type="entry name" value="PLP-dependent transferases"/>
    <property type="match status" value="1"/>
</dbReference>
<keyword evidence="3" id="KW-1185">Reference proteome</keyword>
<accession>A0A9P4S7P0</accession>
<dbReference type="GO" id="GO:0008265">
    <property type="term" value="F:molybdenum cofactor sulfurtransferase activity"/>
    <property type="evidence" value="ECO:0007669"/>
    <property type="project" value="TreeGrafter"/>
</dbReference>
<evidence type="ECO:0000313" key="2">
    <source>
        <dbReference type="EMBL" id="KAF2837617.1"/>
    </source>
</evidence>
<dbReference type="AlphaFoldDB" id="A0A9P4S7P0"/>
<comment type="caution">
    <text evidence="2">The sequence shown here is derived from an EMBL/GenBank/DDBJ whole genome shotgun (WGS) entry which is preliminary data.</text>
</comment>
<protein>
    <submittedName>
        <fullName evidence="2">PLP-dependent transferase</fullName>
    </submittedName>
</protein>
<dbReference type="Gene3D" id="3.90.1150.10">
    <property type="entry name" value="Aspartate Aminotransferase, domain 1"/>
    <property type="match status" value="1"/>
</dbReference>
<dbReference type="EMBL" id="MU006099">
    <property type="protein sequence ID" value="KAF2837617.1"/>
    <property type="molecule type" value="Genomic_DNA"/>
</dbReference>
<dbReference type="GO" id="GO:0043545">
    <property type="term" value="P:molybdopterin cofactor metabolic process"/>
    <property type="evidence" value="ECO:0007669"/>
    <property type="project" value="TreeGrafter"/>
</dbReference>
<dbReference type="Pfam" id="PF00266">
    <property type="entry name" value="Aminotran_5"/>
    <property type="match status" value="1"/>
</dbReference>
<dbReference type="PANTHER" id="PTHR14237">
    <property type="entry name" value="MOLYBDOPTERIN COFACTOR SULFURASE MOSC"/>
    <property type="match status" value="1"/>
</dbReference>
<evidence type="ECO:0000259" key="1">
    <source>
        <dbReference type="Pfam" id="PF00266"/>
    </source>
</evidence>
<dbReference type="InterPro" id="IPR000192">
    <property type="entry name" value="Aminotrans_V_dom"/>
</dbReference>
<reference evidence="2" key="1">
    <citation type="journal article" date="2020" name="Stud. Mycol.">
        <title>101 Dothideomycetes genomes: a test case for predicting lifestyles and emergence of pathogens.</title>
        <authorList>
            <person name="Haridas S."/>
            <person name="Albert R."/>
            <person name="Binder M."/>
            <person name="Bloem J."/>
            <person name="Labutti K."/>
            <person name="Salamov A."/>
            <person name="Andreopoulos B."/>
            <person name="Baker S."/>
            <person name="Barry K."/>
            <person name="Bills G."/>
            <person name="Bluhm B."/>
            <person name="Cannon C."/>
            <person name="Castanera R."/>
            <person name="Culley D."/>
            <person name="Daum C."/>
            <person name="Ezra D."/>
            <person name="Gonzalez J."/>
            <person name="Henrissat B."/>
            <person name="Kuo A."/>
            <person name="Liang C."/>
            <person name="Lipzen A."/>
            <person name="Lutzoni F."/>
            <person name="Magnuson J."/>
            <person name="Mondo S."/>
            <person name="Nolan M."/>
            <person name="Ohm R."/>
            <person name="Pangilinan J."/>
            <person name="Park H.-J."/>
            <person name="Ramirez L."/>
            <person name="Alfaro M."/>
            <person name="Sun H."/>
            <person name="Tritt A."/>
            <person name="Yoshinaga Y."/>
            <person name="Zwiers L.-H."/>
            <person name="Turgeon B."/>
            <person name="Goodwin S."/>
            <person name="Spatafora J."/>
            <person name="Crous P."/>
            <person name="Grigoriev I."/>
        </authorList>
    </citation>
    <scope>NUCLEOTIDE SEQUENCE</scope>
    <source>
        <strain evidence="2">CBS 101060</strain>
    </source>
</reference>
<dbReference type="Proteomes" id="UP000799429">
    <property type="component" value="Unassembled WGS sequence"/>
</dbReference>